<dbReference type="GeneID" id="64347643"/>
<feature type="transmembrane region" description="Helical" evidence="1">
    <location>
        <begin position="87"/>
        <end position="104"/>
    </location>
</feature>
<comment type="caution">
    <text evidence="2">The sequence shown here is derived from an EMBL/GenBank/DDBJ whole genome shotgun (WGS) entry which is preliminary data.</text>
</comment>
<feature type="transmembrane region" description="Helical" evidence="1">
    <location>
        <begin position="110"/>
        <end position="128"/>
    </location>
</feature>
<gene>
    <name evidence="2" type="ORF">E2R59_09470</name>
</gene>
<proteinExistence type="predicted"/>
<organism evidence="2 3">
    <name type="scientific">Kocuria rosea</name>
    <name type="common">Deinococcus erythromyxa</name>
    <name type="synonym">Micrococcus rubens</name>
    <dbReference type="NCBI Taxonomy" id="1275"/>
    <lineage>
        <taxon>Bacteria</taxon>
        <taxon>Bacillati</taxon>
        <taxon>Actinomycetota</taxon>
        <taxon>Actinomycetes</taxon>
        <taxon>Micrococcales</taxon>
        <taxon>Micrococcaceae</taxon>
        <taxon>Kocuria</taxon>
    </lineage>
</organism>
<keyword evidence="1" id="KW-1133">Transmembrane helix</keyword>
<keyword evidence="1" id="KW-0472">Membrane</keyword>
<name>A0A4R5YDA8_KOCRO</name>
<dbReference type="EMBL" id="SMZT01000003">
    <property type="protein sequence ID" value="TDL43040.1"/>
    <property type="molecule type" value="Genomic_DNA"/>
</dbReference>
<accession>A0A4R5YDA8</accession>
<reference evidence="2 3" key="1">
    <citation type="submission" date="2019-03" db="EMBL/GenBank/DDBJ databases">
        <title>Genome Sequencing and Assembly of Various Microbes Isolated from Partially Reclaimed Soil and Acid Mine Drainage (AMD) Site.</title>
        <authorList>
            <person name="Steinbock B."/>
            <person name="Bechtold R."/>
            <person name="Sevigny J.L."/>
            <person name="Thomas D."/>
            <person name="Cuthill L.R."/>
            <person name="Aveiro Johannsen E.J."/>
            <person name="Thomas K."/>
            <person name="Ghosh A."/>
        </authorList>
    </citation>
    <scope>NUCLEOTIDE SEQUENCE [LARGE SCALE GENOMIC DNA]</scope>
    <source>
        <strain evidence="2 3">S-A3</strain>
    </source>
</reference>
<feature type="transmembrane region" description="Helical" evidence="1">
    <location>
        <begin position="148"/>
        <end position="169"/>
    </location>
</feature>
<evidence type="ECO:0000256" key="1">
    <source>
        <dbReference type="SAM" id="Phobius"/>
    </source>
</evidence>
<keyword evidence="1" id="KW-0812">Transmembrane</keyword>
<protein>
    <submittedName>
        <fullName evidence="2">Uncharacterized protein</fullName>
    </submittedName>
</protein>
<feature type="transmembrane region" description="Helical" evidence="1">
    <location>
        <begin position="175"/>
        <end position="194"/>
    </location>
</feature>
<dbReference type="Proteomes" id="UP000295163">
    <property type="component" value="Unassembled WGS sequence"/>
</dbReference>
<evidence type="ECO:0000313" key="2">
    <source>
        <dbReference type="EMBL" id="TDL43040.1"/>
    </source>
</evidence>
<dbReference type="RefSeq" id="WP_133410301.1">
    <property type="nucleotide sequence ID" value="NZ_SMZT01000003.1"/>
</dbReference>
<evidence type="ECO:0000313" key="3">
    <source>
        <dbReference type="Proteomes" id="UP000295163"/>
    </source>
</evidence>
<dbReference type="AlphaFoldDB" id="A0A4R5YDA8"/>
<sequence length="206" mass="22006">MASQNTMNHLTKRMRLLGGFLAVSMGLVSVAANWPYLLGTAGEDQGIAWVAAGCGTAAIAAGVWLWLGPRSQGKALVLTRRQWRYGFTAVMITMCAALLVAALSATQPSLMTGVPSLLVISFLLQLFVPEGSEKDETVPFSEAQRRTWWRGIISLLTIGVVASGSAIALALAGNALAASFLVLFGVLFLVLAAMMRRRLAQRQEEP</sequence>
<feature type="transmembrane region" description="Helical" evidence="1">
    <location>
        <begin position="47"/>
        <end position="67"/>
    </location>
</feature>